<dbReference type="EMBL" id="VTAV01000009">
    <property type="protein sequence ID" value="TYR35383.1"/>
    <property type="molecule type" value="Genomic_DNA"/>
</dbReference>
<comment type="caution">
    <text evidence="2">The sequence shown here is derived from an EMBL/GenBank/DDBJ whole genome shotgun (WGS) entry which is preliminary data.</text>
</comment>
<dbReference type="Proteomes" id="UP000322362">
    <property type="component" value="Unassembled WGS sequence"/>
</dbReference>
<accession>A0A5D4H556</accession>
<evidence type="ECO:0000313" key="3">
    <source>
        <dbReference type="Proteomes" id="UP000322362"/>
    </source>
</evidence>
<dbReference type="RefSeq" id="WP_148919740.1">
    <property type="nucleotide sequence ID" value="NZ_VTAV01000009.1"/>
</dbReference>
<feature type="chain" id="PRO_5022942628" description="Lipocalin-like domain-containing protein" evidence="1">
    <location>
        <begin position="28"/>
        <end position="154"/>
    </location>
</feature>
<evidence type="ECO:0008006" key="4">
    <source>
        <dbReference type="Google" id="ProtNLM"/>
    </source>
</evidence>
<keyword evidence="3" id="KW-1185">Reference proteome</keyword>
<organism evidence="2 3">
    <name type="scientific">Sphingobacterium phlebotomi</name>
    <dbReference type="NCBI Taxonomy" id="2605433"/>
    <lineage>
        <taxon>Bacteria</taxon>
        <taxon>Pseudomonadati</taxon>
        <taxon>Bacteroidota</taxon>
        <taxon>Sphingobacteriia</taxon>
        <taxon>Sphingobacteriales</taxon>
        <taxon>Sphingobacteriaceae</taxon>
        <taxon>Sphingobacterium</taxon>
    </lineage>
</organism>
<keyword evidence="1" id="KW-0732">Signal</keyword>
<gene>
    <name evidence="2" type="ORF">FXV77_13395</name>
</gene>
<reference evidence="2 3" key="1">
    <citation type="submission" date="2019-08" db="EMBL/GenBank/DDBJ databases">
        <title>Phlebobacter frassis gen. nov. sp. nov., a new member of family Sphingobacteriaceae isolated from sand fly rearing media.</title>
        <authorList>
            <person name="Kakumanu M.L."/>
            <person name="Marayati B.F."/>
            <person name="Wada-Katsumata A."/>
            <person name="Wasserberg G."/>
            <person name="Schal C."/>
            <person name="Apperson C.S."/>
            <person name="Ponnusamy L."/>
        </authorList>
    </citation>
    <scope>NUCLEOTIDE SEQUENCE [LARGE SCALE GENOMIC DNA]</scope>
    <source>
        <strain evidence="2 3">SSI9</strain>
    </source>
</reference>
<name>A0A5D4H556_9SPHI</name>
<dbReference type="PROSITE" id="PS51257">
    <property type="entry name" value="PROKAR_LIPOPROTEIN"/>
    <property type="match status" value="1"/>
</dbReference>
<dbReference type="AlphaFoldDB" id="A0A5D4H556"/>
<proteinExistence type="predicted"/>
<feature type="signal peptide" evidence="1">
    <location>
        <begin position="1"/>
        <end position="27"/>
    </location>
</feature>
<evidence type="ECO:0000313" key="2">
    <source>
        <dbReference type="EMBL" id="TYR35383.1"/>
    </source>
</evidence>
<protein>
    <recommendedName>
        <fullName evidence="4">Lipocalin-like domain-containing protein</fullName>
    </recommendedName>
</protein>
<sequence>MKKSKVNFRKTTLASMLFVLMTLVATAFVACSSDDDAQPSGGMDIATGTFKGKITVYPPQSQSIEYFDAEVTVAKVSDKQLKVTPKSGQPYSIATAKTFQVEYSSAGTDLQTVTAVAGSPEGLFLYNQQNKSLNLITEEQSASEVAFAFEGTKQ</sequence>
<evidence type="ECO:0000256" key="1">
    <source>
        <dbReference type="SAM" id="SignalP"/>
    </source>
</evidence>